<gene>
    <name evidence="3" type="ORF">QWY31_14805</name>
</gene>
<evidence type="ECO:0000256" key="2">
    <source>
        <dbReference type="SAM" id="SignalP"/>
    </source>
</evidence>
<dbReference type="Proteomes" id="UP001168552">
    <property type="component" value="Unassembled WGS sequence"/>
</dbReference>
<organism evidence="3 4">
    <name type="scientific">Shiella aurantiaca</name>
    <dbReference type="NCBI Taxonomy" id="3058365"/>
    <lineage>
        <taxon>Bacteria</taxon>
        <taxon>Pseudomonadati</taxon>
        <taxon>Bacteroidota</taxon>
        <taxon>Cytophagia</taxon>
        <taxon>Cytophagales</taxon>
        <taxon>Shiellaceae</taxon>
        <taxon>Shiella</taxon>
    </lineage>
</organism>
<dbReference type="InterPro" id="IPR036680">
    <property type="entry name" value="SPOR-like_sf"/>
</dbReference>
<evidence type="ECO:0000313" key="4">
    <source>
        <dbReference type="Proteomes" id="UP001168552"/>
    </source>
</evidence>
<keyword evidence="2" id="KW-0732">Signal</keyword>
<feature type="signal peptide" evidence="2">
    <location>
        <begin position="1"/>
        <end position="22"/>
    </location>
</feature>
<protein>
    <submittedName>
        <fullName evidence="3">Ezrin/radixin/moesin family protein</fullName>
    </submittedName>
</protein>
<evidence type="ECO:0000256" key="1">
    <source>
        <dbReference type="SAM" id="Coils"/>
    </source>
</evidence>
<comment type="caution">
    <text evidence="3">The sequence shown here is derived from an EMBL/GenBank/DDBJ whole genome shotgun (WGS) entry which is preliminary data.</text>
</comment>
<accession>A0ABT8F955</accession>
<dbReference type="RefSeq" id="WP_320005317.1">
    <property type="nucleotide sequence ID" value="NZ_JAUHJS010000008.1"/>
</dbReference>
<evidence type="ECO:0000313" key="3">
    <source>
        <dbReference type="EMBL" id="MDN4166779.1"/>
    </source>
</evidence>
<dbReference type="SUPFAM" id="SSF110997">
    <property type="entry name" value="Sporulation related repeat"/>
    <property type="match status" value="1"/>
</dbReference>
<keyword evidence="1" id="KW-0175">Coiled coil</keyword>
<name>A0ABT8F955_9BACT</name>
<keyword evidence="4" id="KW-1185">Reference proteome</keyword>
<dbReference type="EMBL" id="JAUHJS010000008">
    <property type="protein sequence ID" value="MDN4166779.1"/>
    <property type="molecule type" value="Genomic_DNA"/>
</dbReference>
<dbReference type="Gene3D" id="1.20.5.340">
    <property type="match status" value="1"/>
</dbReference>
<feature type="coiled-coil region" evidence="1">
    <location>
        <begin position="51"/>
        <end position="106"/>
    </location>
</feature>
<feature type="chain" id="PRO_5046077055" evidence="2">
    <location>
        <begin position="23"/>
        <end position="207"/>
    </location>
</feature>
<proteinExistence type="predicted"/>
<reference evidence="3" key="1">
    <citation type="submission" date="2023-06" db="EMBL/GenBank/DDBJ databases">
        <title>Cytophagales bacterium Strain LB-30, isolated from soil.</title>
        <authorList>
            <person name="Liu B."/>
        </authorList>
    </citation>
    <scope>NUCLEOTIDE SEQUENCE</scope>
    <source>
        <strain evidence="3">LB-30</strain>
    </source>
</reference>
<sequence>MKKITFIFCLVFSMVIADQAVAQLSKKEAKEWKKKKKSVSAEEFKNLFEENENLKGQVSGLNGQISSLQSRISDKDARIAELEGQVSQSEMQIAEAKRRADQAIKDAEASAAMAQKPGEMKGVVFKVQVGAFKETDLSNYFESSENFTGETNEDGLQVITLGSFTDYWEADKFKKNLRRMGVKEAWIVPYKDGVRVPIKDVLEGVVK</sequence>